<keyword evidence="3 6" id="KW-0812">Transmembrane</keyword>
<evidence type="ECO:0000256" key="6">
    <source>
        <dbReference type="RuleBase" id="RU363077"/>
    </source>
</evidence>
<evidence type="ECO:0000256" key="3">
    <source>
        <dbReference type="ARBA" id="ARBA00022692"/>
    </source>
</evidence>
<evidence type="ECO:0000256" key="5">
    <source>
        <dbReference type="ARBA" id="ARBA00023136"/>
    </source>
</evidence>
<evidence type="ECO:0000256" key="7">
    <source>
        <dbReference type="SAM" id="MobiDB-lite"/>
    </source>
</evidence>
<dbReference type="GO" id="GO:0022857">
    <property type="term" value="F:transmembrane transporter activity"/>
    <property type="evidence" value="ECO:0007669"/>
    <property type="project" value="InterPro"/>
</dbReference>
<feature type="transmembrane region" description="Helical" evidence="6">
    <location>
        <begin position="99"/>
        <end position="122"/>
    </location>
</feature>
<gene>
    <name evidence="10" type="ORF">BT93_L3106</name>
</gene>
<dbReference type="InterPro" id="IPR037185">
    <property type="entry name" value="EmrE-like"/>
</dbReference>
<feature type="compositionally biased region" description="Polar residues" evidence="7">
    <location>
        <begin position="327"/>
        <end position="337"/>
    </location>
</feature>
<dbReference type="InterPro" id="IPR030184">
    <property type="entry name" value="WAT1-related"/>
</dbReference>
<keyword evidence="8" id="KW-0732">Signal</keyword>
<keyword evidence="11" id="KW-1185">Reference proteome</keyword>
<dbReference type="InterPro" id="IPR000620">
    <property type="entry name" value="EamA_dom"/>
</dbReference>
<evidence type="ECO:0000256" key="1">
    <source>
        <dbReference type="ARBA" id="ARBA00004141"/>
    </source>
</evidence>
<keyword evidence="4 6" id="KW-1133">Transmembrane helix</keyword>
<dbReference type="PANTHER" id="PTHR31218">
    <property type="entry name" value="WAT1-RELATED PROTEIN"/>
    <property type="match status" value="1"/>
</dbReference>
<organism evidence="10 11">
    <name type="scientific">Corymbia citriodora subsp. variegata</name>
    <dbReference type="NCBI Taxonomy" id="360336"/>
    <lineage>
        <taxon>Eukaryota</taxon>
        <taxon>Viridiplantae</taxon>
        <taxon>Streptophyta</taxon>
        <taxon>Embryophyta</taxon>
        <taxon>Tracheophyta</taxon>
        <taxon>Spermatophyta</taxon>
        <taxon>Magnoliopsida</taxon>
        <taxon>eudicotyledons</taxon>
        <taxon>Gunneridae</taxon>
        <taxon>Pentapetalae</taxon>
        <taxon>rosids</taxon>
        <taxon>malvids</taxon>
        <taxon>Myrtales</taxon>
        <taxon>Myrtaceae</taxon>
        <taxon>Myrtoideae</taxon>
        <taxon>Eucalypteae</taxon>
        <taxon>Corymbia</taxon>
    </lineage>
</organism>
<proteinExistence type="inferred from homology"/>
<dbReference type="Proteomes" id="UP000806378">
    <property type="component" value="Unassembled WGS sequence"/>
</dbReference>
<feature type="signal peptide" evidence="8">
    <location>
        <begin position="1"/>
        <end position="21"/>
    </location>
</feature>
<feature type="transmembrane region" description="Helical" evidence="6">
    <location>
        <begin position="39"/>
        <end position="59"/>
    </location>
</feature>
<dbReference type="Pfam" id="PF00892">
    <property type="entry name" value="EamA"/>
    <property type="match status" value="1"/>
</dbReference>
<evidence type="ECO:0000259" key="9">
    <source>
        <dbReference type="Pfam" id="PF00892"/>
    </source>
</evidence>
<protein>
    <recommendedName>
        <fullName evidence="6">WAT1-related protein</fullName>
    </recommendedName>
</protein>
<dbReference type="EMBL" id="MU090989">
    <property type="protein sequence ID" value="KAF7847301.1"/>
    <property type="molecule type" value="Genomic_DNA"/>
</dbReference>
<dbReference type="OrthoDB" id="1728340at2759"/>
<reference evidence="10" key="1">
    <citation type="submission" date="2020-05" db="EMBL/GenBank/DDBJ databases">
        <title>WGS assembly of Corymbia citriodora subspecies variegata.</title>
        <authorList>
            <person name="Barry K."/>
            <person name="Hundley H."/>
            <person name="Shu S."/>
            <person name="Jenkins J."/>
            <person name="Grimwood J."/>
            <person name="Baten A."/>
        </authorList>
    </citation>
    <scope>NUCLEOTIDE SEQUENCE</scope>
    <source>
        <strain evidence="10">CV2-018</strain>
    </source>
</reference>
<dbReference type="SUPFAM" id="SSF103481">
    <property type="entry name" value="Multidrug resistance efflux transporter EmrE"/>
    <property type="match status" value="1"/>
</dbReference>
<evidence type="ECO:0000313" key="10">
    <source>
        <dbReference type="EMBL" id="KAF7847301.1"/>
    </source>
</evidence>
<evidence type="ECO:0000256" key="8">
    <source>
        <dbReference type="SAM" id="SignalP"/>
    </source>
</evidence>
<dbReference type="GO" id="GO:0016020">
    <property type="term" value="C:membrane"/>
    <property type="evidence" value="ECO:0007669"/>
    <property type="project" value="UniProtKB-SubCell"/>
</dbReference>
<feature type="chain" id="PRO_5035867832" description="WAT1-related protein" evidence="8">
    <location>
        <begin position="22"/>
        <end position="388"/>
    </location>
</feature>
<comment type="subcellular location">
    <subcellularLocation>
        <location evidence="1 6">Membrane</location>
        <topology evidence="1 6">Multi-pass membrane protein</topology>
    </subcellularLocation>
</comment>
<dbReference type="AlphaFoldDB" id="A0A8T0CHZ8"/>
<feature type="domain" description="EamA" evidence="9">
    <location>
        <begin position="11"/>
        <end position="128"/>
    </location>
</feature>
<sequence length="388" mass="42406">MALIQTLKPFILVVFLQLGLAGMDIICKAALNKGTSNYVLVVYRHAVATIAVTPFAIILDRTKGPKMTLPIFIRLMVLGLLEPVIDQNLYYLGMKYTTATFGAAMSNVLPAITFVLACIMRLEKVKMRSIRNQAKVLGTFATVARAMIMTLVKGPVFQLSPTRGGGTTDNHIEKGSSNSEISLQNYIKGSLMITVGMFSQACFMILQAKTLQKYPIELSLTAWICFLGTIEGAVMALVMKRTNTTVWSIHWDTKLLAAVYRGVVCSGVAYYIQGLVMKERGPVFVTAFNPLSMVIVADYKLSSTVTEQTAPPTELADRESKSKDYKLSSTVTQQTAPPTELADGGSKGKDYKLSSPVDEQTATPTELTDRGDKGMDNISHEMIIIADE</sequence>
<evidence type="ECO:0000256" key="4">
    <source>
        <dbReference type="ARBA" id="ARBA00022989"/>
    </source>
</evidence>
<keyword evidence="5 6" id="KW-0472">Membrane</keyword>
<feature type="region of interest" description="Disordered" evidence="7">
    <location>
        <begin position="307"/>
        <end position="374"/>
    </location>
</feature>
<name>A0A8T0CHZ8_CORYI</name>
<feature type="transmembrane region" description="Helical" evidence="6">
    <location>
        <begin position="186"/>
        <end position="206"/>
    </location>
</feature>
<evidence type="ECO:0000313" key="11">
    <source>
        <dbReference type="Proteomes" id="UP000806378"/>
    </source>
</evidence>
<comment type="similarity">
    <text evidence="2 6">Belongs to the drug/metabolite transporter (DMT) superfamily. Plant drug/metabolite exporter (P-DME) (TC 2.A.7.4) family.</text>
</comment>
<feature type="compositionally biased region" description="Basic and acidic residues" evidence="7">
    <location>
        <begin position="315"/>
        <end position="326"/>
    </location>
</feature>
<comment type="caution">
    <text evidence="10">The sequence shown here is derived from an EMBL/GenBank/DDBJ whole genome shotgun (WGS) entry which is preliminary data.</text>
</comment>
<accession>A0A8T0CHZ8</accession>
<feature type="transmembrane region" description="Helical" evidence="6">
    <location>
        <begin position="218"/>
        <end position="238"/>
    </location>
</feature>
<dbReference type="Gramene" id="rna-gnl|WGS:JABURB|Cocit.L3106.1">
    <property type="protein sequence ID" value="cds-KAF7847301.1"/>
    <property type="gene ID" value="gene-BT93_L3106"/>
</dbReference>
<feature type="transmembrane region" description="Helical" evidence="6">
    <location>
        <begin position="258"/>
        <end position="276"/>
    </location>
</feature>
<evidence type="ECO:0000256" key="2">
    <source>
        <dbReference type="ARBA" id="ARBA00007635"/>
    </source>
</evidence>
<feature type="compositionally biased region" description="Polar residues" evidence="7">
    <location>
        <begin position="357"/>
        <end position="366"/>
    </location>
</feature>